<dbReference type="InterPro" id="IPR052342">
    <property type="entry name" value="MCH/BMMD"/>
</dbReference>
<dbReference type="Pfam" id="PF19315">
    <property type="entry name" value="MC_hydratase"/>
    <property type="match status" value="1"/>
</dbReference>
<keyword evidence="2" id="KW-1185">Reference proteome</keyword>
<dbReference type="GeneID" id="79317007"/>
<dbReference type="PANTHER" id="PTHR43664">
    <property type="entry name" value="MONOAMINE OXIDASE-RELATED"/>
    <property type="match status" value="1"/>
</dbReference>
<protein>
    <submittedName>
        <fullName evidence="1">MaoC family dehydratase</fullName>
    </submittedName>
</protein>
<sequence>MGRTSDNNYYEDFEVGAVYDHPRGKTMTEMDNVLLTNLVLNTAQGHFNEDRMQDSEFGERIVYGGINLSLVCGLASEHISENAITILGLDDVRFVTPVFHGDTLYAESEVLDKRESDERPDGGVVTFRVRGYNQDQEDVLEATKKVLVKKAEYHD</sequence>
<dbReference type="PANTHER" id="PTHR43664:SF1">
    <property type="entry name" value="BETA-METHYLMALYL-COA DEHYDRATASE"/>
    <property type="match status" value="1"/>
</dbReference>
<name>A0ABD6AE74_9EURY</name>
<accession>A0ABD6AE74</accession>
<dbReference type="RefSeq" id="WP_276306359.1">
    <property type="nucleotide sequence ID" value="NZ_CP119993.1"/>
</dbReference>
<gene>
    <name evidence="1" type="ORF">ACFQPE_18670</name>
</gene>
<evidence type="ECO:0000313" key="2">
    <source>
        <dbReference type="Proteomes" id="UP001596547"/>
    </source>
</evidence>
<dbReference type="Proteomes" id="UP001596547">
    <property type="component" value="Unassembled WGS sequence"/>
</dbReference>
<dbReference type="InterPro" id="IPR048274">
    <property type="entry name" value="MC_hydratase"/>
</dbReference>
<dbReference type="InterPro" id="IPR029069">
    <property type="entry name" value="HotDog_dom_sf"/>
</dbReference>
<dbReference type="SUPFAM" id="SSF54637">
    <property type="entry name" value="Thioesterase/thiol ester dehydrase-isomerase"/>
    <property type="match status" value="1"/>
</dbReference>
<reference evidence="1 2" key="1">
    <citation type="journal article" date="2019" name="Int. J. Syst. Evol. Microbiol.">
        <title>The Global Catalogue of Microorganisms (GCM) 10K type strain sequencing project: providing services to taxonomists for standard genome sequencing and annotation.</title>
        <authorList>
            <consortium name="The Broad Institute Genomics Platform"/>
            <consortium name="The Broad Institute Genome Sequencing Center for Infectious Disease"/>
            <person name="Wu L."/>
            <person name="Ma J."/>
        </authorList>
    </citation>
    <scope>NUCLEOTIDE SEQUENCE [LARGE SCALE GENOMIC DNA]</scope>
    <source>
        <strain evidence="1 2">PSR21</strain>
    </source>
</reference>
<organism evidence="1 2">
    <name type="scientific">Halomarina halobia</name>
    <dbReference type="NCBI Taxonomy" id="3033386"/>
    <lineage>
        <taxon>Archaea</taxon>
        <taxon>Methanobacteriati</taxon>
        <taxon>Methanobacteriota</taxon>
        <taxon>Stenosarchaea group</taxon>
        <taxon>Halobacteria</taxon>
        <taxon>Halobacteriales</taxon>
        <taxon>Natronomonadaceae</taxon>
        <taxon>Halomarina</taxon>
    </lineage>
</organism>
<dbReference type="AlphaFoldDB" id="A0ABD6AE74"/>
<dbReference type="CDD" id="cd03451">
    <property type="entry name" value="FkbR2"/>
    <property type="match status" value="1"/>
</dbReference>
<dbReference type="EMBL" id="JBHTBF010000003">
    <property type="protein sequence ID" value="MFC7318805.1"/>
    <property type="molecule type" value="Genomic_DNA"/>
</dbReference>
<dbReference type="Gene3D" id="3.10.129.10">
    <property type="entry name" value="Hotdog Thioesterase"/>
    <property type="match status" value="1"/>
</dbReference>
<proteinExistence type="predicted"/>
<evidence type="ECO:0000313" key="1">
    <source>
        <dbReference type="EMBL" id="MFC7318805.1"/>
    </source>
</evidence>
<comment type="caution">
    <text evidence="1">The sequence shown here is derived from an EMBL/GenBank/DDBJ whole genome shotgun (WGS) entry which is preliminary data.</text>
</comment>